<comment type="subcellular location">
    <subcellularLocation>
        <location evidence="1">Membrane</location>
        <topology evidence="1">Single-pass type I membrane protein</topology>
    </subcellularLocation>
</comment>
<organism evidence="11 12">
    <name type="scientific">Teladorsagia circumcincta</name>
    <name type="common">Brown stomach worm</name>
    <name type="synonym">Ostertagia circumcincta</name>
    <dbReference type="NCBI Taxonomy" id="45464"/>
    <lineage>
        <taxon>Eukaryota</taxon>
        <taxon>Metazoa</taxon>
        <taxon>Ecdysozoa</taxon>
        <taxon>Nematoda</taxon>
        <taxon>Chromadorea</taxon>
        <taxon>Rhabditida</taxon>
        <taxon>Rhabditina</taxon>
        <taxon>Rhabditomorpha</taxon>
        <taxon>Strongyloidea</taxon>
        <taxon>Trichostrongylidae</taxon>
        <taxon>Teladorsagia</taxon>
    </lineage>
</organism>
<evidence type="ECO:0000256" key="2">
    <source>
        <dbReference type="ARBA" id="ARBA00022692"/>
    </source>
</evidence>
<dbReference type="AlphaFoldDB" id="A0A2G9UUM8"/>
<proteinExistence type="predicted"/>
<evidence type="ECO:0000259" key="10">
    <source>
        <dbReference type="Pfam" id="PF07714"/>
    </source>
</evidence>
<evidence type="ECO:0000256" key="1">
    <source>
        <dbReference type="ARBA" id="ARBA00004479"/>
    </source>
</evidence>
<feature type="region of interest" description="Disordered" evidence="9">
    <location>
        <begin position="118"/>
        <end position="143"/>
    </location>
</feature>
<keyword evidence="2" id="KW-0812">Transmembrane</keyword>
<feature type="domain" description="Serine-threonine/tyrosine-protein kinase catalytic" evidence="10">
    <location>
        <begin position="1"/>
        <end position="63"/>
    </location>
</feature>
<dbReference type="Proteomes" id="UP000230423">
    <property type="component" value="Unassembled WGS sequence"/>
</dbReference>
<reference evidence="11 12" key="1">
    <citation type="submission" date="2015-09" db="EMBL/GenBank/DDBJ databases">
        <title>Draft genome of the parasitic nematode Teladorsagia circumcincta isolate WARC Sus (inbred).</title>
        <authorList>
            <person name="Mitreva M."/>
        </authorList>
    </citation>
    <scope>NUCLEOTIDE SEQUENCE [LARGE SCALE GENOMIC DNA]</scope>
    <source>
        <strain evidence="11 12">S</strain>
    </source>
</reference>
<gene>
    <name evidence="11" type="ORF">TELCIR_04135</name>
</gene>
<dbReference type="Gene3D" id="1.10.510.10">
    <property type="entry name" value="Transferase(Phosphotransferase) domain 1"/>
    <property type="match status" value="1"/>
</dbReference>
<dbReference type="GO" id="GO:0030424">
    <property type="term" value="C:axon"/>
    <property type="evidence" value="ECO:0007669"/>
    <property type="project" value="TreeGrafter"/>
</dbReference>
<dbReference type="GO" id="GO:0043410">
    <property type="term" value="P:positive regulation of MAPK cascade"/>
    <property type="evidence" value="ECO:0007669"/>
    <property type="project" value="TreeGrafter"/>
</dbReference>
<keyword evidence="12" id="KW-1185">Reference proteome</keyword>
<keyword evidence="6" id="KW-0067">ATP-binding</keyword>
<dbReference type="GO" id="GO:0051897">
    <property type="term" value="P:positive regulation of phosphatidylinositol 3-kinase/protein kinase B signal transduction"/>
    <property type="evidence" value="ECO:0007669"/>
    <property type="project" value="TreeGrafter"/>
</dbReference>
<keyword evidence="8" id="KW-0472">Membrane</keyword>
<evidence type="ECO:0000256" key="4">
    <source>
        <dbReference type="ARBA" id="ARBA00022737"/>
    </source>
</evidence>
<evidence type="ECO:0000256" key="5">
    <source>
        <dbReference type="ARBA" id="ARBA00022741"/>
    </source>
</evidence>
<evidence type="ECO:0000256" key="3">
    <source>
        <dbReference type="ARBA" id="ARBA00022729"/>
    </source>
</evidence>
<dbReference type="GO" id="GO:0005524">
    <property type="term" value="F:ATP binding"/>
    <property type="evidence" value="ECO:0007669"/>
    <property type="project" value="UniProtKB-KW"/>
</dbReference>
<dbReference type="GO" id="GO:0043560">
    <property type="term" value="F:insulin receptor substrate binding"/>
    <property type="evidence" value="ECO:0007669"/>
    <property type="project" value="TreeGrafter"/>
</dbReference>
<keyword evidence="7" id="KW-1133">Transmembrane helix</keyword>
<evidence type="ECO:0000256" key="8">
    <source>
        <dbReference type="ARBA" id="ARBA00023136"/>
    </source>
</evidence>
<dbReference type="PANTHER" id="PTHR24416">
    <property type="entry name" value="TYROSINE-PROTEIN KINASE RECEPTOR"/>
    <property type="match status" value="1"/>
</dbReference>
<dbReference type="GO" id="GO:0005009">
    <property type="term" value="F:insulin receptor activity"/>
    <property type="evidence" value="ECO:0007669"/>
    <property type="project" value="TreeGrafter"/>
</dbReference>
<evidence type="ECO:0000313" key="11">
    <source>
        <dbReference type="EMBL" id="PIO73873.1"/>
    </source>
</evidence>
<dbReference type="PANTHER" id="PTHR24416:SF525">
    <property type="entry name" value="INSULIN-LIKE RECEPTOR"/>
    <property type="match status" value="1"/>
</dbReference>
<accession>A0A2G9UUM8</accession>
<sequence length="143" mass="16450">MLTLGQQPYQGLANEEVLSFIGISRKTLDRPMDCPDFWYDLMVQCWRYVPRERPTFRQIVEHLIPFASDQFREASWIYNHPTTEYPSDSEPNYVPDGHGMQLLAADETADEVEYHLTNRVGGAKPHRGEGDSLDTDSEAEDEV</sequence>
<protein>
    <recommendedName>
        <fullName evidence="10">Serine-threonine/tyrosine-protein kinase catalytic domain-containing protein</fullName>
    </recommendedName>
</protein>
<dbReference type="Pfam" id="PF07714">
    <property type="entry name" value="PK_Tyr_Ser-Thr"/>
    <property type="match status" value="1"/>
</dbReference>
<dbReference type="GO" id="GO:0005899">
    <property type="term" value="C:insulin receptor complex"/>
    <property type="evidence" value="ECO:0007669"/>
    <property type="project" value="TreeGrafter"/>
</dbReference>
<name>A0A2G9UUM8_TELCI</name>
<dbReference type="GO" id="GO:0042593">
    <property type="term" value="P:glucose homeostasis"/>
    <property type="evidence" value="ECO:0007669"/>
    <property type="project" value="TreeGrafter"/>
</dbReference>
<evidence type="ECO:0000256" key="7">
    <source>
        <dbReference type="ARBA" id="ARBA00022989"/>
    </source>
</evidence>
<keyword evidence="5" id="KW-0547">Nucleotide-binding</keyword>
<dbReference type="EMBL" id="KZ345372">
    <property type="protein sequence ID" value="PIO73873.1"/>
    <property type="molecule type" value="Genomic_DNA"/>
</dbReference>
<keyword evidence="3" id="KW-0732">Signal</keyword>
<keyword evidence="4" id="KW-0677">Repeat</keyword>
<evidence type="ECO:0000256" key="9">
    <source>
        <dbReference type="SAM" id="MobiDB-lite"/>
    </source>
</evidence>
<dbReference type="SUPFAM" id="SSF56112">
    <property type="entry name" value="Protein kinase-like (PK-like)"/>
    <property type="match status" value="1"/>
</dbReference>
<dbReference type="InterPro" id="IPR011009">
    <property type="entry name" value="Kinase-like_dom_sf"/>
</dbReference>
<evidence type="ECO:0000313" key="12">
    <source>
        <dbReference type="Proteomes" id="UP000230423"/>
    </source>
</evidence>
<dbReference type="InterPro" id="IPR001245">
    <property type="entry name" value="Ser-Thr/Tyr_kinase_cat_dom"/>
</dbReference>
<dbReference type="InterPro" id="IPR050122">
    <property type="entry name" value="RTK"/>
</dbReference>
<dbReference type="OrthoDB" id="5806541at2759"/>
<feature type="compositionally biased region" description="Acidic residues" evidence="9">
    <location>
        <begin position="131"/>
        <end position="143"/>
    </location>
</feature>
<evidence type="ECO:0000256" key="6">
    <source>
        <dbReference type="ARBA" id="ARBA00022840"/>
    </source>
</evidence>